<dbReference type="Proteomes" id="UP001438292">
    <property type="component" value="Unassembled WGS sequence"/>
</dbReference>
<dbReference type="RefSeq" id="WP_430828010.1">
    <property type="nucleotide sequence ID" value="NZ_JBDQQU010000394.1"/>
</dbReference>
<keyword evidence="3" id="KW-1185">Reference proteome</keyword>
<evidence type="ECO:0000313" key="2">
    <source>
        <dbReference type="EMBL" id="MEO3957711.1"/>
    </source>
</evidence>
<feature type="non-terminal residue" evidence="2">
    <location>
        <position position="128"/>
    </location>
</feature>
<reference evidence="2 3" key="1">
    <citation type="submission" date="2024-05" db="EMBL/GenBank/DDBJ databases">
        <authorList>
            <person name="De Oliveira J.P."/>
            <person name="Noriler S.A."/>
            <person name="De Oliveira A.G."/>
            <person name="Sipoli D.S."/>
        </authorList>
    </citation>
    <scope>NUCLEOTIDE SEQUENCE [LARGE SCALE GENOMIC DNA]</scope>
    <source>
        <strain evidence="2 3">LABIM186</strain>
    </source>
</reference>
<feature type="compositionally biased region" description="Basic and acidic residues" evidence="1">
    <location>
        <begin position="52"/>
        <end position="78"/>
    </location>
</feature>
<evidence type="ECO:0000313" key="3">
    <source>
        <dbReference type="Proteomes" id="UP001438292"/>
    </source>
</evidence>
<feature type="region of interest" description="Disordered" evidence="1">
    <location>
        <begin position="52"/>
        <end position="79"/>
    </location>
</feature>
<accession>A0ABV0HDF5</accession>
<protein>
    <submittedName>
        <fullName evidence="2">Uncharacterized protein</fullName>
    </submittedName>
</protein>
<proteinExistence type="predicted"/>
<organism evidence="2 3">
    <name type="scientific">Chromobacterium piscinae</name>
    <dbReference type="NCBI Taxonomy" id="686831"/>
    <lineage>
        <taxon>Bacteria</taxon>
        <taxon>Pseudomonadati</taxon>
        <taxon>Pseudomonadota</taxon>
        <taxon>Betaproteobacteria</taxon>
        <taxon>Neisseriales</taxon>
        <taxon>Chromobacteriaceae</taxon>
        <taxon>Chromobacterium</taxon>
    </lineage>
</organism>
<name>A0ABV0HDF5_9NEIS</name>
<gene>
    <name evidence="2" type="ORF">ABH309_25030</name>
</gene>
<sequence>MTLKYQLTAEEFAQLDEAKQALYVQQGEVYICQIEGLPDVSGLKRKNEELLAEKRASDERRRAAEEEARRQAEEKARAEGNYQQLFESSQAELERERSSLVELRRSIEQRDINLAATRVATAIADGSN</sequence>
<comment type="caution">
    <text evidence="2">The sequence shown here is derived from an EMBL/GenBank/DDBJ whole genome shotgun (WGS) entry which is preliminary data.</text>
</comment>
<evidence type="ECO:0000256" key="1">
    <source>
        <dbReference type="SAM" id="MobiDB-lite"/>
    </source>
</evidence>
<dbReference type="EMBL" id="JBDQQU010000394">
    <property type="protein sequence ID" value="MEO3957711.1"/>
    <property type="molecule type" value="Genomic_DNA"/>
</dbReference>